<comment type="caution">
    <text evidence="1">The sequence shown here is derived from an EMBL/GenBank/DDBJ whole genome shotgun (WGS) entry which is preliminary data.</text>
</comment>
<reference evidence="1" key="1">
    <citation type="submission" date="2023-05" db="EMBL/GenBank/DDBJ databases">
        <authorList>
            <person name="Stuckert A."/>
        </authorList>
    </citation>
    <scope>NUCLEOTIDE SEQUENCE</scope>
</reference>
<dbReference type="Proteomes" id="UP001162483">
    <property type="component" value="Unassembled WGS sequence"/>
</dbReference>
<name>A0ABN9E0U8_9NEOB</name>
<proteinExistence type="predicted"/>
<gene>
    <name evidence="1" type="ORF">SPARVUS_LOCUS8940830</name>
</gene>
<accession>A0ABN9E0U8</accession>
<sequence length="46" mass="5370">MVKKKTTGTLYSIVMRPRYMFLELMASKLYGVPKVKSTKKNAWCLQ</sequence>
<keyword evidence="2" id="KW-1185">Reference proteome</keyword>
<organism evidence="1 2">
    <name type="scientific">Staurois parvus</name>
    <dbReference type="NCBI Taxonomy" id="386267"/>
    <lineage>
        <taxon>Eukaryota</taxon>
        <taxon>Metazoa</taxon>
        <taxon>Chordata</taxon>
        <taxon>Craniata</taxon>
        <taxon>Vertebrata</taxon>
        <taxon>Euteleostomi</taxon>
        <taxon>Amphibia</taxon>
        <taxon>Batrachia</taxon>
        <taxon>Anura</taxon>
        <taxon>Neobatrachia</taxon>
        <taxon>Ranoidea</taxon>
        <taxon>Ranidae</taxon>
        <taxon>Staurois</taxon>
    </lineage>
</organism>
<protein>
    <submittedName>
        <fullName evidence="1">Uncharacterized protein</fullName>
    </submittedName>
</protein>
<evidence type="ECO:0000313" key="2">
    <source>
        <dbReference type="Proteomes" id="UP001162483"/>
    </source>
</evidence>
<evidence type="ECO:0000313" key="1">
    <source>
        <dbReference type="EMBL" id="CAI9578515.1"/>
    </source>
</evidence>
<dbReference type="EMBL" id="CATNWA010015008">
    <property type="protein sequence ID" value="CAI9578515.1"/>
    <property type="molecule type" value="Genomic_DNA"/>
</dbReference>